<name>A0A0A0I791_CLONO</name>
<feature type="binding site" evidence="6">
    <location>
        <position position="99"/>
    </location>
    <ligand>
        <name>[4Fe-4S] cluster</name>
        <dbReference type="ChEBI" id="CHEBI:49883"/>
    </ligand>
</feature>
<keyword evidence="6" id="KW-0414">Isoprene biosynthesis</keyword>
<feature type="binding site" evidence="6">
    <location>
        <position position="77"/>
    </location>
    <ligand>
        <name>isopentenyl diphosphate</name>
        <dbReference type="ChEBI" id="CHEBI:128769"/>
    </ligand>
</feature>
<keyword evidence="3 6" id="KW-0408">Iron</keyword>
<feature type="binding site" evidence="6">
    <location>
        <position position="127"/>
    </location>
    <ligand>
        <name>dimethylallyl diphosphate</name>
        <dbReference type="ChEBI" id="CHEBI:57623"/>
    </ligand>
</feature>
<reference evidence="8 9" key="1">
    <citation type="submission" date="2014-01" db="EMBL/GenBank/DDBJ databases">
        <title>Plasmidome dynamics in the species complex Clostridium novyi sensu lato converts strains of independent lineages into distinctly different pathogens.</title>
        <authorList>
            <person name="Skarin H."/>
            <person name="Segerman B."/>
        </authorList>
    </citation>
    <scope>NUCLEOTIDE SEQUENCE [LARGE SCALE GENOMIC DNA]</scope>
    <source>
        <strain evidence="8 9">4552</strain>
    </source>
</reference>
<dbReference type="EMBL" id="JENJ01000037">
    <property type="protein sequence ID" value="KGM95545.1"/>
    <property type="molecule type" value="Genomic_DNA"/>
</dbReference>
<dbReference type="NCBIfam" id="NF009024">
    <property type="entry name" value="PRK12360.1"/>
    <property type="match status" value="1"/>
</dbReference>
<feature type="domain" description="S1 motif" evidence="7">
    <location>
        <begin position="477"/>
        <end position="545"/>
    </location>
</feature>
<dbReference type="PRINTS" id="PR00681">
    <property type="entry name" value="RIBOSOMALS1"/>
</dbReference>
<dbReference type="InterPro" id="IPR035104">
    <property type="entry name" value="Ribosomal_protein_S1-like"/>
</dbReference>
<feature type="binding site" evidence="6">
    <location>
        <position position="220"/>
    </location>
    <ligand>
        <name>(2E)-4-hydroxy-3-methylbut-2-enyl diphosphate</name>
        <dbReference type="ChEBI" id="CHEBI:128753"/>
    </ligand>
</feature>
<evidence type="ECO:0000256" key="1">
    <source>
        <dbReference type="ARBA" id="ARBA00022485"/>
    </source>
</evidence>
<dbReference type="GO" id="GO:0051745">
    <property type="term" value="F:4-hydroxy-3-methylbut-2-enyl diphosphate reductase activity"/>
    <property type="evidence" value="ECO:0007669"/>
    <property type="project" value="UniProtKB-UniRule"/>
</dbReference>
<feature type="active site" description="Proton donor" evidence="6">
    <location>
        <position position="129"/>
    </location>
</feature>
<feature type="binding site" evidence="6">
    <location>
        <position position="42"/>
    </location>
    <ligand>
        <name>isopentenyl diphosphate</name>
        <dbReference type="ChEBI" id="CHEBI:128769"/>
    </ligand>
</feature>
<evidence type="ECO:0000256" key="2">
    <source>
        <dbReference type="ARBA" id="ARBA00022723"/>
    </source>
</evidence>
<feature type="binding site" evidence="6">
    <location>
        <position position="77"/>
    </location>
    <ligand>
        <name>dimethylallyl diphosphate</name>
        <dbReference type="ChEBI" id="CHEBI:57623"/>
    </ligand>
</feature>
<dbReference type="Proteomes" id="UP000030012">
    <property type="component" value="Unassembled WGS sequence"/>
</dbReference>
<dbReference type="GO" id="GO:0005737">
    <property type="term" value="C:cytoplasm"/>
    <property type="evidence" value="ECO:0007669"/>
    <property type="project" value="UniProtKB-ARBA"/>
</dbReference>
<feature type="binding site" evidence="6">
    <location>
        <position position="127"/>
    </location>
    <ligand>
        <name>isopentenyl diphosphate</name>
        <dbReference type="ChEBI" id="CHEBI:128769"/>
    </ligand>
</feature>
<organism evidence="8 9">
    <name type="scientific">Clostridium novyi A str. 4552</name>
    <dbReference type="NCBI Taxonomy" id="1444289"/>
    <lineage>
        <taxon>Bacteria</taxon>
        <taxon>Bacillati</taxon>
        <taxon>Bacillota</taxon>
        <taxon>Clostridia</taxon>
        <taxon>Eubacteriales</taxon>
        <taxon>Clostridiaceae</taxon>
        <taxon>Clostridium</taxon>
    </lineage>
</organism>
<feature type="binding site" evidence="6">
    <location>
        <position position="263"/>
    </location>
    <ligand>
        <name>isopentenyl diphosphate</name>
        <dbReference type="ChEBI" id="CHEBI:128769"/>
    </ligand>
</feature>
<evidence type="ECO:0000313" key="9">
    <source>
        <dbReference type="Proteomes" id="UP000030012"/>
    </source>
</evidence>
<feature type="binding site" evidence="6">
    <location>
        <position position="219"/>
    </location>
    <ligand>
        <name>isopentenyl diphosphate</name>
        <dbReference type="ChEBI" id="CHEBI:128769"/>
    </ligand>
</feature>
<feature type="binding site" evidence="6">
    <location>
        <position position="220"/>
    </location>
    <ligand>
        <name>dimethylallyl diphosphate</name>
        <dbReference type="ChEBI" id="CHEBI:57623"/>
    </ligand>
</feature>
<feature type="binding site" evidence="6">
    <location>
        <position position="13"/>
    </location>
    <ligand>
        <name>[4Fe-4S] cluster</name>
        <dbReference type="ChEBI" id="CHEBI:49883"/>
    </ligand>
</feature>
<dbReference type="GO" id="GO:0046872">
    <property type="term" value="F:metal ion binding"/>
    <property type="evidence" value="ECO:0007669"/>
    <property type="project" value="UniProtKB-KW"/>
</dbReference>
<dbReference type="Pfam" id="PF02401">
    <property type="entry name" value="LYTB"/>
    <property type="match status" value="1"/>
</dbReference>
<dbReference type="NCBIfam" id="NF000907">
    <property type="entry name" value="PRK00087.1"/>
    <property type="match status" value="1"/>
</dbReference>
<dbReference type="InterPro" id="IPR003451">
    <property type="entry name" value="LytB/IspH"/>
</dbReference>
<dbReference type="GO" id="GO:0003729">
    <property type="term" value="F:mRNA binding"/>
    <property type="evidence" value="ECO:0007669"/>
    <property type="project" value="UniProtKB-ARBA"/>
</dbReference>
<dbReference type="PANTHER" id="PTHR30426">
    <property type="entry name" value="4-HYDROXY-3-METHYLBUT-2-ENYL DIPHOSPHATE REDUCTASE"/>
    <property type="match status" value="1"/>
</dbReference>
<dbReference type="InterPro" id="IPR003029">
    <property type="entry name" value="S1_domain"/>
</dbReference>
<feature type="binding site" evidence="6">
    <location>
        <position position="219"/>
    </location>
    <ligand>
        <name>dimethylallyl diphosphate</name>
        <dbReference type="ChEBI" id="CHEBI:57623"/>
    </ligand>
</feature>
<dbReference type="Pfam" id="PF00575">
    <property type="entry name" value="S1"/>
    <property type="match status" value="3"/>
</dbReference>
<proteinExistence type="inferred from homology"/>
<dbReference type="CDD" id="cd05687">
    <property type="entry name" value="S1_RPS1_repeat_ec1_hs1"/>
    <property type="match status" value="1"/>
</dbReference>
<sequence>MKKILLAEKAGFCFGVKRAVDTAINFSNEYKKPIYTLGPLIHNNDVVEFLKSKNITSIELDELESLKEGDVIIIRSHGVTPNVIELLKDKNLIIADATCPYVAHIHETVKKYYELGYQIIIVGDKSHPEVVGINGYCNNTAIISKDGLNIESLPDKVCIVSQTTEKQENFNKVIDKITPLCKSLANFNTICNATKTRQESAEKLSQKVDSMVVIGGYHSSNTTKLYEICKKNCENTIHVENASEIPNDLIENSNSIGVTAGASTPDWIIKEAISKMSENNNSAFNEQLAYMEQNDIQIAVGDTVKGQVISLNEKEAFVNIGYKKDGIIPLKEATRDENISMKDLFNIGDEVTTKVVSLKNNDDCVVLSKIEIEREEAFKEIEEAFNNKTLITIYIKESVKGGIIGRYKGIRIFVPASHVELFHVENLSVYIGQEMNVNIIEFKVNRKGTKIVASRRDFLQKEQTKKEEASWEILKKDSIVEGEVKRLTKFGAFVDINGIDGLLHVSEISWGRVEKPEDVLSVGEKIKVYILNVDKENKKLSLSIKKLTEDPWTNVEEKYPVGSIVLGKVVRFADFGAFVQLEPGIDGLVHVSEISYKRINKPSDVLEINEEVKAKIINVNKETKRLSLSIKETE</sequence>
<dbReference type="GO" id="GO:0051539">
    <property type="term" value="F:4 iron, 4 sulfur cluster binding"/>
    <property type="evidence" value="ECO:0007669"/>
    <property type="project" value="UniProtKB-UniRule"/>
</dbReference>
<protein>
    <recommendedName>
        <fullName evidence="6">4-hydroxy-3-methylbut-2-enyl diphosphate reductase</fullName>
        <shortName evidence="6">HMBPP reductase</shortName>
        <ecNumber evidence="6">1.17.7.4</ecNumber>
    </recommendedName>
</protein>
<feature type="binding site" evidence="6">
    <location>
        <position position="263"/>
    </location>
    <ligand>
        <name>dimethylallyl diphosphate</name>
        <dbReference type="ChEBI" id="CHEBI:57623"/>
    </ligand>
</feature>
<dbReference type="GO" id="GO:0016114">
    <property type="term" value="P:terpenoid biosynthetic process"/>
    <property type="evidence" value="ECO:0007669"/>
    <property type="project" value="UniProtKB-UniRule"/>
</dbReference>
<dbReference type="HAMAP" id="MF_00191">
    <property type="entry name" value="IspH"/>
    <property type="match status" value="1"/>
</dbReference>
<dbReference type="FunFam" id="2.40.50.140:FF:000051">
    <property type="entry name" value="RNA-binding transcriptional accessory protein"/>
    <property type="match status" value="1"/>
</dbReference>
<dbReference type="NCBIfam" id="NF002187">
    <property type="entry name" value="PRK01045.1-1"/>
    <property type="match status" value="1"/>
</dbReference>
<dbReference type="InterPro" id="IPR012340">
    <property type="entry name" value="NA-bd_OB-fold"/>
</dbReference>
<feature type="domain" description="S1 motif" evidence="7">
    <location>
        <begin position="301"/>
        <end position="370"/>
    </location>
</feature>
<dbReference type="OrthoDB" id="9804077at2"/>
<comment type="cofactor">
    <cofactor evidence="6">
        <name>[4Fe-4S] cluster</name>
        <dbReference type="ChEBI" id="CHEBI:49883"/>
    </cofactor>
    <text evidence="6">Binds 1 [4Fe-4S] cluster per subunit.</text>
</comment>
<evidence type="ECO:0000313" key="8">
    <source>
        <dbReference type="EMBL" id="KGM95545.1"/>
    </source>
</evidence>
<dbReference type="UniPathway" id="UPA00059">
    <property type="reaction ID" value="UER00105"/>
</dbReference>
<dbReference type="FunFam" id="2.40.50.140:FF:000103">
    <property type="entry name" value="protein RRP5 homolog"/>
    <property type="match status" value="1"/>
</dbReference>
<comment type="function">
    <text evidence="6">Catalyzes the conversion of 1-hydroxy-2-methyl-2-(E)-butenyl 4-diphosphate (HMBPP) into a mixture of isopentenyl diphosphate (IPP) and dimethylallyl diphosphate (DMAPP). Acts in the terminal step of the DOXP/MEP pathway for isoprenoid precursor biosynthesis.</text>
</comment>
<keyword evidence="1 6" id="KW-0004">4Fe-4S</keyword>
<dbReference type="NCBIfam" id="TIGR00216">
    <property type="entry name" value="ispH_lytB"/>
    <property type="match status" value="1"/>
</dbReference>
<feature type="binding site" evidence="6">
    <location>
        <position position="127"/>
    </location>
    <ligand>
        <name>(2E)-4-hydroxy-3-methylbut-2-enyl diphosphate</name>
        <dbReference type="ChEBI" id="CHEBI:128753"/>
    </ligand>
</feature>
<evidence type="ECO:0000259" key="7">
    <source>
        <dbReference type="PROSITE" id="PS50126"/>
    </source>
</evidence>
<feature type="binding site" evidence="6">
    <location>
        <position position="163"/>
    </location>
    <ligand>
        <name>(2E)-4-hydroxy-3-methylbut-2-enyl diphosphate</name>
        <dbReference type="ChEBI" id="CHEBI:128753"/>
    </ligand>
</feature>
<comment type="catalytic activity">
    <reaction evidence="6">
        <text>dimethylallyl diphosphate + 2 oxidized [2Fe-2S]-[ferredoxin] + H2O = (2E)-4-hydroxy-3-methylbut-2-enyl diphosphate + 2 reduced [2Fe-2S]-[ferredoxin] + 2 H(+)</text>
        <dbReference type="Rhea" id="RHEA:24825"/>
        <dbReference type="Rhea" id="RHEA-COMP:10000"/>
        <dbReference type="Rhea" id="RHEA-COMP:10001"/>
        <dbReference type="ChEBI" id="CHEBI:15377"/>
        <dbReference type="ChEBI" id="CHEBI:15378"/>
        <dbReference type="ChEBI" id="CHEBI:33737"/>
        <dbReference type="ChEBI" id="CHEBI:33738"/>
        <dbReference type="ChEBI" id="CHEBI:57623"/>
        <dbReference type="ChEBI" id="CHEBI:128753"/>
        <dbReference type="EC" id="1.17.7.4"/>
    </reaction>
</comment>
<comment type="caution">
    <text evidence="8">The sequence shown here is derived from an EMBL/GenBank/DDBJ whole genome shotgun (WGS) entry which is preliminary data.</text>
</comment>
<dbReference type="Gene3D" id="3.40.50.11270">
    <property type="match status" value="1"/>
</dbReference>
<dbReference type="Gene3D" id="3.40.1010.20">
    <property type="entry name" value="4-hydroxy-3-methylbut-2-enyl diphosphate reductase, catalytic domain"/>
    <property type="match status" value="2"/>
</dbReference>
<evidence type="ECO:0000256" key="6">
    <source>
        <dbReference type="HAMAP-Rule" id="MF_00191"/>
    </source>
</evidence>
<gene>
    <name evidence="6" type="primary">ispH</name>
    <name evidence="8" type="ORF">Z968_08785</name>
</gene>
<dbReference type="RefSeq" id="WP_039255683.1">
    <property type="nucleotide sequence ID" value="NZ_JENJ01000037.1"/>
</dbReference>
<dbReference type="CDD" id="cd05688">
    <property type="entry name" value="S1_RPS1_repeat_ec3"/>
    <property type="match status" value="2"/>
</dbReference>
<feature type="binding site" evidence="6">
    <location>
        <position position="263"/>
    </location>
    <ligand>
        <name>(2E)-4-hydroxy-3-methylbut-2-enyl diphosphate</name>
        <dbReference type="ChEBI" id="CHEBI:128753"/>
    </ligand>
</feature>
<evidence type="ECO:0000256" key="5">
    <source>
        <dbReference type="ARBA" id="ARBA00025604"/>
    </source>
</evidence>
<dbReference type="CDD" id="cd04465">
    <property type="entry name" value="S1_RPS1_repeat_ec2_hs2"/>
    <property type="match status" value="1"/>
</dbReference>
<feature type="binding site" evidence="6">
    <location>
        <position position="191"/>
    </location>
    <ligand>
        <name>[4Fe-4S] cluster</name>
        <dbReference type="ChEBI" id="CHEBI:49883"/>
    </ligand>
</feature>
<keyword evidence="4 6" id="KW-0411">Iron-sulfur</keyword>
<feature type="binding site" evidence="6">
    <location>
        <position position="42"/>
    </location>
    <ligand>
        <name>(2E)-4-hydroxy-3-methylbut-2-enyl diphosphate</name>
        <dbReference type="ChEBI" id="CHEBI:128753"/>
    </ligand>
</feature>
<dbReference type="SMART" id="SM00316">
    <property type="entry name" value="S1"/>
    <property type="match status" value="4"/>
</dbReference>
<feature type="binding site" evidence="6">
    <location>
        <position position="220"/>
    </location>
    <ligand>
        <name>isopentenyl diphosphate</name>
        <dbReference type="ChEBI" id="CHEBI:128769"/>
    </ligand>
</feature>
<comment type="function">
    <text evidence="5">Binds mRNA; thus facilitating recognition of the initiation point. It is needed to translate mRNA with a short Shine-Dalgarno (SD) purine-rich sequence.</text>
</comment>
<feature type="binding site" evidence="6">
    <location>
        <position position="221"/>
    </location>
    <ligand>
        <name>isopentenyl diphosphate</name>
        <dbReference type="ChEBI" id="CHEBI:128769"/>
    </ligand>
</feature>
<evidence type="ECO:0000256" key="4">
    <source>
        <dbReference type="ARBA" id="ARBA00023014"/>
    </source>
</evidence>
<dbReference type="UniPathway" id="UPA00056">
    <property type="reaction ID" value="UER00097"/>
</dbReference>
<comment type="similarity">
    <text evidence="6">Belongs to the IspH family.</text>
</comment>
<dbReference type="EC" id="1.17.7.4" evidence="6"/>
<dbReference type="GO" id="GO:0019288">
    <property type="term" value="P:isopentenyl diphosphate biosynthetic process, methylerythritol 4-phosphate pathway"/>
    <property type="evidence" value="ECO:0007669"/>
    <property type="project" value="UniProtKB-UniRule"/>
</dbReference>
<feature type="binding site" evidence="6">
    <location>
        <position position="221"/>
    </location>
    <ligand>
        <name>dimethylallyl diphosphate</name>
        <dbReference type="ChEBI" id="CHEBI:57623"/>
    </ligand>
</feature>
<feature type="binding site" evidence="6">
    <location>
        <position position="42"/>
    </location>
    <ligand>
        <name>dimethylallyl diphosphate</name>
        <dbReference type="ChEBI" id="CHEBI:57623"/>
    </ligand>
</feature>
<keyword evidence="6 8" id="KW-0560">Oxidoreductase</keyword>
<comment type="catalytic activity">
    <reaction evidence="6">
        <text>isopentenyl diphosphate + 2 oxidized [2Fe-2S]-[ferredoxin] + H2O = (2E)-4-hydroxy-3-methylbut-2-enyl diphosphate + 2 reduced [2Fe-2S]-[ferredoxin] + 2 H(+)</text>
        <dbReference type="Rhea" id="RHEA:24488"/>
        <dbReference type="Rhea" id="RHEA-COMP:10000"/>
        <dbReference type="Rhea" id="RHEA-COMP:10001"/>
        <dbReference type="ChEBI" id="CHEBI:15377"/>
        <dbReference type="ChEBI" id="CHEBI:15378"/>
        <dbReference type="ChEBI" id="CHEBI:33737"/>
        <dbReference type="ChEBI" id="CHEBI:33738"/>
        <dbReference type="ChEBI" id="CHEBI:128753"/>
        <dbReference type="ChEBI" id="CHEBI:128769"/>
        <dbReference type="EC" id="1.17.7.4"/>
    </reaction>
</comment>
<dbReference type="PROSITE" id="PS50126">
    <property type="entry name" value="S1"/>
    <property type="match status" value="3"/>
</dbReference>
<dbReference type="CDD" id="cd13944">
    <property type="entry name" value="lytB_ispH"/>
    <property type="match status" value="1"/>
</dbReference>
<dbReference type="AlphaFoldDB" id="A0A0A0I791"/>
<feature type="domain" description="S1 motif" evidence="7">
    <location>
        <begin position="562"/>
        <end position="631"/>
    </location>
</feature>
<feature type="binding site" evidence="6">
    <location>
        <position position="221"/>
    </location>
    <ligand>
        <name>(2E)-4-hydroxy-3-methylbut-2-enyl diphosphate</name>
        <dbReference type="ChEBI" id="CHEBI:128753"/>
    </ligand>
</feature>
<comment type="pathway">
    <text evidence="6">Isoprenoid biosynthesis; dimethylallyl diphosphate biosynthesis; dimethylallyl diphosphate from (2E)-4-hydroxy-3-methylbutenyl diphosphate: step 1/1.</text>
</comment>
<feature type="binding site" evidence="6">
    <location>
        <position position="219"/>
    </location>
    <ligand>
        <name>(2E)-4-hydroxy-3-methylbut-2-enyl diphosphate</name>
        <dbReference type="ChEBI" id="CHEBI:128753"/>
    </ligand>
</feature>
<evidence type="ECO:0000256" key="3">
    <source>
        <dbReference type="ARBA" id="ARBA00023004"/>
    </source>
</evidence>
<dbReference type="SUPFAM" id="SSF50249">
    <property type="entry name" value="Nucleic acid-binding proteins"/>
    <property type="match status" value="4"/>
</dbReference>
<comment type="pathway">
    <text evidence="6">Isoprenoid biosynthesis; isopentenyl diphosphate biosynthesis via DXP pathway; isopentenyl diphosphate from 1-deoxy-D-xylulose 5-phosphate: step 6/6.</text>
</comment>
<dbReference type="GO" id="GO:0050992">
    <property type="term" value="P:dimethylallyl diphosphate biosynthetic process"/>
    <property type="evidence" value="ECO:0007669"/>
    <property type="project" value="UniProtKB-UniRule"/>
</dbReference>
<feature type="binding site" evidence="6">
    <location>
        <position position="77"/>
    </location>
    <ligand>
        <name>(2E)-4-hydroxy-3-methylbut-2-enyl diphosphate</name>
        <dbReference type="ChEBI" id="CHEBI:128753"/>
    </ligand>
</feature>
<keyword evidence="2 6" id="KW-0479">Metal-binding</keyword>
<dbReference type="NCBIfam" id="NF005208">
    <property type="entry name" value="PRK06676.1"/>
    <property type="match status" value="1"/>
</dbReference>
<dbReference type="PANTHER" id="PTHR30426:SF0">
    <property type="entry name" value="4-HYDROXY-3-METHYLBUT-2-ENYL DIPHOSPHATE REDUCTASE"/>
    <property type="match status" value="1"/>
</dbReference>
<accession>A0A0A0I791</accession>
<dbReference type="Gene3D" id="2.40.50.140">
    <property type="entry name" value="Nucleic acid-binding proteins"/>
    <property type="match status" value="3"/>
</dbReference>